<feature type="domain" description="Glycoside hydrolase family 3 N-terminal" evidence="8">
    <location>
        <begin position="55"/>
        <end position="365"/>
    </location>
</feature>
<dbReference type="InterPro" id="IPR050226">
    <property type="entry name" value="NagZ_Beta-hexosaminidase"/>
</dbReference>
<feature type="region of interest" description="Disordered" evidence="6">
    <location>
        <begin position="906"/>
        <end position="931"/>
    </location>
</feature>
<keyword evidence="5" id="KW-0326">Glycosidase</keyword>
<dbReference type="SUPFAM" id="SSF56601">
    <property type="entry name" value="beta-lactamase/transpeptidase-like"/>
    <property type="match status" value="1"/>
</dbReference>
<dbReference type="Gene3D" id="3.40.50.1700">
    <property type="entry name" value="Glycoside hydrolase family 3 C-terminal domain"/>
    <property type="match status" value="1"/>
</dbReference>
<dbReference type="InterPro" id="IPR036962">
    <property type="entry name" value="Glyco_hydro_3_N_sf"/>
</dbReference>
<evidence type="ECO:0000256" key="1">
    <source>
        <dbReference type="ARBA" id="ARBA00001231"/>
    </source>
</evidence>
<evidence type="ECO:0000256" key="6">
    <source>
        <dbReference type="SAM" id="MobiDB-lite"/>
    </source>
</evidence>
<dbReference type="InterPro" id="IPR001466">
    <property type="entry name" value="Beta-lactam-related"/>
</dbReference>
<evidence type="ECO:0000313" key="9">
    <source>
        <dbReference type="EMBL" id="MBB4034479.1"/>
    </source>
</evidence>
<keyword evidence="4 9" id="KW-0378">Hydrolase</keyword>
<dbReference type="InterPro" id="IPR012338">
    <property type="entry name" value="Beta-lactam/transpept-like"/>
</dbReference>
<dbReference type="GO" id="GO:0005975">
    <property type="term" value="P:carbohydrate metabolic process"/>
    <property type="evidence" value="ECO:0007669"/>
    <property type="project" value="InterPro"/>
</dbReference>
<dbReference type="AlphaFoldDB" id="A0A840CII7"/>
<evidence type="ECO:0000259" key="8">
    <source>
        <dbReference type="Pfam" id="PF00933"/>
    </source>
</evidence>
<dbReference type="EC" id="3.2.1.52" evidence="3"/>
<comment type="caution">
    <text evidence="9">The sequence shown here is derived from an EMBL/GenBank/DDBJ whole genome shotgun (WGS) entry which is preliminary data.</text>
</comment>
<dbReference type="PRINTS" id="PR00133">
    <property type="entry name" value="GLHYDRLASE3"/>
</dbReference>
<comment type="similarity">
    <text evidence="2">Belongs to the glycosyl hydrolase 3 family.</text>
</comment>
<dbReference type="Gene3D" id="3.40.710.10">
    <property type="entry name" value="DD-peptidase/beta-lactamase superfamily"/>
    <property type="match status" value="1"/>
</dbReference>
<accession>A0A840CII7</accession>
<dbReference type="Pfam" id="PF00144">
    <property type="entry name" value="Beta-lactamase"/>
    <property type="match status" value="1"/>
</dbReference>
<dbReference type="GO" id="GO:0009254">
    <property type="term" value="P:peptidoglycan turnover"/>
    <property type="evidence" value="ECO:0007669"/>
    <property type="project" value="TreeGrafter"/>
</dbReference>
<evidence type="ECO:0000259" key="7">
    <source>
        <dbReference type="Pfam" id="PF00144"/>
    </source>
</evidence>
<evidence type="ECO:0000313" key="10">
    <source>
        <dbReference type="Proteomes" id="UP000555103"/>
    </source>
</evidence>
<evidence type="ECO:0000256" key="5">
    <source>
        <dbReference type="ARBA" id="ARBA00023295"/>
    </source>
</evidence>
<sequence>MKIKYILSIITLFFIISFNNLVAGQEKTKPTIYQQADKGKLTQWVDSVYNQMTEEQRIGQLFMPIVAGDISEANKNRIQSLVRNQHIGGILFSKGTPANQSMLTNLAQKTAKVPLIISLDGEWGLSMRLSNTTKFPRNMMLGAIQNDSLLYYYGLEVARQCRLMGIHVNFAPDMDVNSNPANPVIGNRSFGEDPELVARLGIMYAKGLEAGGVMAVAKHFPGHGDTSVDSHKVLPTIEHDKNRLDSVELYPFKKYIDAGLSGMMVGHLNIPALDEKTQPSSLSEAITTGLLQNELGFSGLVFTDGLQMKGVSDEEDYCVRALLAGNDILLGPVNPVKEFTAVKKAVADGVLSGSLLELKCKKVLSYKYILGLSNTRSIEAKNLVRDLNAPYADWLNRELHKASVTLLKDDQQIIPLKELDKRKIAAVSIGGGISNAFHKALRLYGDVACFNVADSDALMRLKNKLGAFNTIIFSVHNNRSNVSAAIQNVSKEKEAILAFFVVPYRMSSYASAIKSADGVILAYENTDMAQDYTAQALFGGNKIDGKIPVSVDNIFRKGDGISTEKTRLSYDIPESVGIESGRLTNIESIVKEGIKEKAFPGGQVLIAKDGVVIYNRSFGSFTYDEKRKVTNDDIYDLASMTKASATLPAIMKLYDDSKLKLNDPLSSYIPVLKGTDKSRITIREALLHETGIRSFIPYYMDAIDDSSYQGKMFSRIRTALYTAQFDETTWARIDFKYKPNLISTTAKTGFLPLGDRLYVNKSYNDTIVSAIAKSKLRSRKTYLYSCLNFILLKEAAEKAANKSLDVYVQDNFFKKLGAYTTTYNPLKKFEKEDIAPTEKDDFLRKQLIQGYVHDEGAAFMGGVSGNAGLFSTANDLAKLYQMWLNKGSYGGERYLSERTCQLFTNTKSSSSRRGLGFDKPEPRTNKSSPCSFSTPASTYGHTGFTGTCFWVDPDNNLIYIFLTNRVYPKRTHKKLMSMNIRQRIQEEIYMAMKKTKNKEDIITTTNTEEDDEQTDTE</sequence>
<dbReference type="Proteomes" id="UP000555103">
    <property type="component" value="Unassembled WGS sequence"/>
</dbReference>
<dbReference type="RefSeq" id="WP_183305410.1">
    <property type="nucleotide sequence ID" value="NZ_JACIEP010000001.1"/>
</dbReference>
<dbReference type="InterPro" id="IPR017853">
    <property type="entry name" value="GH"/>
</dbReference>
<gene>
    <name evidence="9" type="ORF">GGR21_000364</name>
</gene>
<dbReference type="SUPFAM" id="SSF51445">
    <property type="entry name" value="(Trans)glycosidases"/>
    <property type="match status" value="1"/>
</dbReference>
<evidence type="ECO:0000256" key="3">
    <source>
        <dbReference type="ARBA" id="ARBA00012663"/>
    </source>
</evidence>
<feature type="domain" description="Beta-lactamase-related" evidence="7">
    <location>
        <begin position="587"/>
        <end position="971"/>
    </location>
</feature>
<dbReference type="PANTHER" id="PTHR30480:SF13">
    <property type="entry name" value="BETA-HEXOSAMINIDASE"/>
    <property type="match status" value="1"/>
</dbReference>
<proteinExistence type="inferred from homology"/>
<evidence type="ECO:0000256" key="4">
    <source>
        <dbReference type="ARBA" id="ARBA00022801"/>
    </source>
</evidence>
<dbReference type="PANTHER" id="PTHR30480">
    <property type="entry name" value="BETA-HEXOSAMINIDASE-RELATED"/>
    <property type="match status" value="1"/>
</dbReference>
<evidence type="ECO:0000256" key="2">
    <source>
        <dbReference type="ARBA" id="ARBA00005336"/>
    </source>
</evidence>
<dbReference type="InterPro" id="IPR001764">
    <property type="entry name" value="Glyco_hydro_3_N"/>
</dbReference>
<feature type="compositionally biased region" description="Basic and acidic residues" evidence="6">
    <location>
        <begin position="915"/>
        <end position="924"/>
    </location>
</feature>
<dbReference type="GO" id="GO:0004563">
    <property type="term" value="F:beta-N-acetylhexosaminidase activity"/>
    <property type="evidence" value="ECO:0007669"/>
    <property type="project" value="UniProtKB-EC"/>
</dbReference>
<dbReference type="Pfam" id="PF00933">
    <property type="entry name" value="Glyco_hydro_3"/>
    <property type="match status" value="1"/>
</dbReference>
<reference evidence="9 10" key="1">
    <citation type="submission" date="2020-08" db="EMBL/GenBank/DDBJ databases">
        <title>Genomic Encyclopedia of Type Strains, Phase IV (KMG-IV): sequencing the most valuable type-strain genomes for metagenomic binning, comparative biology and taxonomic classification.</title>
        <authorList>
            <person name="Goeker M."/>
        </authorList>
    </citation>
    <scope>NUCLEOTIDE SEQUENCE [LARGE SCALE GENOMIC DNA]</scope>
    <source>
        <strain evidence="9 10">DSM 104969</strain>
    </source>
</reference>
<name>A0A840CII7_9BACT</name>
<protein>
    <recommendedName>
        <fullName evidence="3">beta-N-acetylhexosaminidase</fullName>
        <ecNumber evidence="3">3.2.1.52</ecNumber>
    </recommendedName>
</protein>
<dbReference type="EMBL" id="JACIEP010000001">
    <property type="protein sequence ID" value="MBB4034479.1"/>
    <property type="molecule type" value="Genomic_DNA"/>
</dbReference>
<dbReference type="Gene3D" id="3.20.20.300">
    <property type="entry name" value="Glycoside hydrolase, family 3, N-terminal domain"/>
    <property type="match status" value="1"/>
</dbReference>
<comment type="catalytic activity">
    <reaction evidence="1">
        <text>Hydrolysis of terminal non-reducing N-acetyl-D-hexosamine residues in N-acetyl-beta-D-hexosaminides.</text>
        <dbReference type="EC" id="3.2.1.52"/>
    </reaction>
</comment>
<dbReference type="InterPro" id="IPR036881">
    <property type="entry name" value="Glyco_hydro_3_C_sf"/>
</dbReference>
<organism evidence="9 10">
    <name type="scientific">Dysgonomonas hofstadii</name>
    <dbReference type="NCBI Taxonomy" id="637886"/>
    <lineage>
        <taxon>Bacteria</taxon>
        <taxon>Pseudomonadati</taxon>
        <taxon>Bacteroidota</taxon>
        <taxon>Bacteroidia</taxon>
        <taxon>Bacteroidales</taxon>
        <taxon>Dysgonomonadaceae</taxon>
        <taxon>Dysgonomonas</taxon>
    </lineage>
</organism>
<keyword evidence="10" id="KW-1185">Reference proteome</keyword>